<sequence>MAQGAGLDLELALLACHADRNDNPNIKAMWNSIAKKFNGRGLQGISMICGGLTLWIGSPTEAISQCALFCLMFN</sequence>
<evidence type="ECO:0000313" key="2">
    <source>
        <dbReference type="Proteomes" id="UP000478571"/>
    </source>
</evidence>
<dbReference type="Pfam" id="PF12472">
    <property type="entry name" value="DUF3693"/>
    <property type="match status" value="1"/>
</dbReference>
<comment type="caution">
    <text evidence="1">The sequence shown here is derived from an EMBL/GenBank/DDBJ whole genome shotgun (WGS) entry which is preliminary data.</text>
</comment>
<gene>
    <name evidence="1" type="ORF">GTG28_04695</name>
</gene>
<accession>A0A6L8LRV0</accession>
<name>A0A6L8LRV0_9VIBR</name>
<keyword evidence="2" id="KW-1185">Reference proteome</keyword>
<dbReference type="Proteomes" id="UP000478571">
    <property type="component" value="Unassembled WGS sequence"/>
</dbReference>
<reference evidence="1 2" key="1">
    <citation type="submission" date="2020-01" db="EMBL/GenBank/DDBJ databases">
        <title>Draft Genome Sequence of Vibrio sp. strain OCN044, Isolated from a Healthy Coral at Palmyra Atoll.</title>
        <authorList>
            <person name="Videau P."/>
            <person name="Loughran R."/>
            <person name="Esquivel A."/>
            <person name="Deadmond M."/>
            <person name="Paddock B.E."/>
            <person name="Saw J.H."/>
            <person name="Ushijima B."/>
        </authorList>
    </citation>
    <scope>NUCLEOTIDE SEQUENCE [LARGE SCALE GENOMIC DNA]</scope>
    <source>
        <strain evidence="1 2">OCN044</strain>
    </source>
</reference>
<protein>
    <submittedName>
        <fullName evidence="1">Uncharacterized protein</fullName>
    </submittedName>
</protein>
<dbReference type="EMBL" id="WWEU01000001">
    <property type="protein sequence ID" value="MYM58515.1"/>
    <property type="molecule type" value="Genomic_DNA"/>
</dbReference>
<proteinExistence type="predicted"/>
<organism evidence="1 2">
    <name type="scientific">Vibrio tetraodonis subsp. pristinus</name>
    <dbReference type="NCBI Taxonomy" id="2695891"/>
    <lineage>
        <taxon>Bacteria</taxon>
        <taxon>Pseudomonadati</taxon>
        <taxon>Pseudomonadota</taxon>
        <taxon>Gammaproteobacteria</taxon>
        <taxon>Vibrionales</taxon>
        <taxon>Vibrionaceae</taxon>
        <taxon>Vibrio</taxon>
    </lineage>
</organism>
<dbReference type="InterPro" id="IPR021096">
    <property type="entry name" value="Vibrio_phage_VSK_Orf152"/>
</dbReference>
<dbReference type="AlphaFoldDB" id="A0A6L8LRV0"/>
<evidence type="ECO:0000313" key="1">
    <source>
        <dbReference type="EMBL" id="MYM58515.1"/>
    </source>
</evidence>